<evidence type="ECO:0000313" key="1">
    <source>
        <dbReference type="EMBL" id="TFK71004.1"/>
    </source>
</evidence>
<name>A0ACD3AZ94_9AGAR</name>
<dbReference type="Proteomes" id="UP000308600">
    <property type="component" value="Unassembled WGS sequence"/>
</dbReference>
<proteinExistence type="predicted"/>
<dbReference type="EMBL" id="ML208304">
    <property type="protein sequence ID" value="TFK71004.1"/>
    <property type="molecule type" value="Genomic_DNA"/>
</dbReference>
<organism evidence="1 2">
    <name type="scientific">Pluteus cervinus</name>
    <dbReference type="NCBI Taxonomy" id="181527"/>
    <lineage>
        <taxon>Eukaryota</taxon>
        <taxon>Fungi</taxon>
        <taxon>Dikarya</taxon>
        <taxon>Basidiomycota</taxon>
        <taxon>Agaricomycotina</taxon>
        <taxon>Agaricomycetes</taxon>
        <taxon>Agaricomycetidae</taxon>
        <taxon>Agaricales</taxon>
        <taxon>Pluteineae</taxon>
        <taxon>Pluteaceae</taxon>
        <taxon>Pluteus</taxon>
    </lineage>
</organism>
<sequence>MAPWSTQITSNFSSIPSNPQLSDFFGPYNKLLSALFPVDTEFTVTPYPSLSSASPSSNSGVPGGLTTSLVFVIFYSTSPVFIVHLHPPSSIRLQSAREDADSSIRRHVRDLRATCPLTTLHAVSAFGTKLGLYRAKAGWPISPERIPAHPELIVDTAPQSRWDCDLMEDDGAIRLKEVVNAIRNQCENL</sequence>
<reference evidence="1 2" key="1">
    <citation type="journal article" date="2019" name="Nat. Ecol. Evol.">
        <title>Megaphylogeny resolves global patterns of mushroom evolution.</title>
        <authorList>
            <person name="Varga T."/>
            <person name="Krizsan K."/>
            <person name="Foldi C."/>
            <person name="Dima B."/>
            <person name="Sanchez-Garcia M."/>
            <person name="Sanchez-Ramirez S."/>
            <person name="Szollosi G.J."/>
            <person name="Szarkandi J.G."/>
            <person name="Papp V."/>
            <person name="Albert L."/>
            <person name="Andreopoulos W."/>
            <person name="Angelini C."/>
            <person name="Antonin V."/>
            <person name="Barry K.W."/>
            <person name="Bougher N.L."/>
            <person name="Buchanan P."/>
            <person name="Buyck B."/>
            <person name="Bense V."/>
            <person name="Catcheside P."/>
            <person name="Chovatia M."/>
            <person name="Cooper J."/>
            <person name="Damon W."/>
            <person name="Desjardin D."/>
            <person name="Finy P."/>
            <person name="Geml J."/>
            <person name="Haridas S."/>
            <person name="Hughes K."/>
            <person name="Justo A."/>
            <person name="Karasinski D."/>
            <person name="Kautmanova I."/>
            <person name="Kiss B."/>
            <person name="Kocsube S."/>
            <person name="Kotiranta H."/>
            <person name="LaButti K.M."/>
            <person name="Lechner B.E."/>
            <person name="Liimatainen K."/>
            <person name="Lipzen A."/>
            <person name="Lukacs Z."/>
            <person name="Mihaltcheva S."/>
            <person name="Morgado L.N."/>
            <person name="Niskanen T."/>
            <person name="Noordeloos M.E."/>
            <person name="Ohm R.A."/>
            <person name="Ortiz-Santana B."/>
            <person name="Ovrebo C."/>
            <person name="Racz N."/>
            <person name="Riley R."/>
            <person name="Savchenko A."/>
            <person name="Shiryaev A."/>
            <person name="Soop K."/>
            <person name="Spirin V."/>
            <person name="Szebenyi C."/>
            <person name="Tomsovsky M."/>
            <person name="Tulloss R.E."/>
            <person name="Uehling J."/>
            <person name="Grigoriev I.V."/>
            <person name="Vagvolgyi C."/>
            <person name="Papp T."/>
            <person name="Martin F.M."/>
            <person name="Miettinen O."/>
            <person name="Hibbett D.S."/>
            <person name="Nagy L.G."/>
        </authorList>
    </citation>
    <scope>NUCLEOTIDE SEQUENCE [LARGE SCALE GENOMIC DNA]</scope>
    <source>
        <strain evidence="1 2">NL-1719</strain>
    </source>
</reference>
<gene>
    <name evidence="1" type="ORF">BDN72DRAFT_838244</name>
</gene>
<keyword evidence="2" id="KW-1185">Reference proteome</keyword>
<protein>
    <submittedName>
        <fullName evidence="1">Uncharacterized protein</fullName>
    </submittedName>
</protein>
<accession>A0ACD3AZ94</accession>
<evidence type="ECO:0000313" key="2">
    <source>
        <dbReference type="Proteomes" id="UP000308600"/>
    </source>
</evidence>